<keyword evidence="3" id="KW-1185">Reference proteome</keyword>
<dbReference type="Pfam" id="PF05164">
    <property type="entry name" value="ZapA"/>
    <property type="match status" value="1"/>
</dbReference>
<keyword evidence="2" id="KW-0132">Cell division</keyword>
<protein>
    <submittedName>
        <fullName evidence="2">Cell division protein ZapA</fullName>
    </submittedName>
</protein>
<name>A0ABV7GSQ3_9RHOB</name>
<dbReference type="RefSeq" id="WP_275633642.1">
    <property type="nucleotide sequence ID" value="NZ_JARGYD010000006.1"/>
</dbReference>
<accession>A0ABV7GSQ3</accession>
<dbReference type="Proteomes" id="UP001595632">
    <property type="component" value="Unassembled WGS sequence"/>
</dbReference>
<keyword evidence="2" id="KW-0131">Cell cycle</keyword>
<dbReference type="Gene3D" id="3.30.160.880">
    <property type="entry name" value="Cell division protein ZapA protomer, N-terminal domain"/>
    <property type="match status" value="1"/>
</dbReference>
<sequence>MPEVTIRIGGRDYAVACQEGEEQYLNAAAQMLDTEAQVLAGQAGRLPESRVLLMAGLMLADKAAGMDEQLKAAEARANAAEAEVQKLRDAPAPAAPEPMRIEVPTMPEGLAEELDTLATRAEYIAASIEQKLAG</sequence>
<organism evidence="2 3">
    <name type="scientific">Psychromarinibacter halotolerans</name>
    <dbReference type="NCBI Taxonomy" id="1775175"/>
    <lineage>
        <taxon>Bacteria</taxon>
        <taxon>Pseudomonadati</taxon>
        <taxon>Pseudomonadota</taxon>
        <taxon>Alphaproteobacteria</taxon>
        <taxon>Rhodobacterales</taxon>
        <taxon>Paracoccaceae</taxon>
        <taxon>Psychromarinibacter</taxon>
    </lineage>
</organism>
<evidence type="ECO:0000256" key="1">
    <source>
        <dbReference type="SAM" id="Coils"/>
    </source>
</evidence>
<dbReference type="GO" id="GO:0051301">
    <property type="term" value="P:cell division"/>
    <property type="evidence" value="ECO:0007669"/>
    <property type="project" value="UniProtKB-KW"/>
</dbReference>
<dbReference type="InterPro" id="IPR036192">
    <property type="entry name" value="Cell_div_ZapA-like_sf"/>
</dbReference>
<dbReference type="InterPro" id="IPR007838">
    <property type="entry name" value="Cell_div_ZapA-like"/>
</dbReference>
<gene>
    <name evidence="2" type="ORF">ACFOGP_18190</name>
</gene>
<dbReference type="EMBL" id="JBHRTB010000010">
    <property type="protein sequence ID" value="MFC3144659.1"/>
    <property type="molecule type" value="Genomic_DNA"/>
</dbReference>
<comment type="caution">
    <text evidence="2">The sequence shown here is derived from an EMBL/GenBank/DDBJ whole genome shotgun (WGS) entry which is preliminary data.</text>
</comment>
<evidence type="ECO:0000313" key="3">
    <source>
        <dbReference type="Proteomes" id="UP001595632"/>
    </source>
</evidence>
<dbReference type="InterPro" id="IPR042233">
    <property type="entry name" value="Cell_div_ZapA_N"/>
</dbReference>
<proteinExistence type="predicted"/>
<dbReference type="SUPFAM" id="SSF102829">
    <property type="entry name" value="Cell division protein ZapA-like"/>
    <property type="match status" value="1"/>
</dbReference>
<feature type="coiled-coil region" evidence="1">
    <location>
        <begin position="63"/>
        <end position="90"/>
    </location>
</feature>
<evidence type="ECO:0000313" key="2">
    <source>
        <dbReference type="EMBL" id="MFC3144659.1"/>
    </source>
</evidence>
<reference evidence="3" key="1">
    <citation type="journal article" date="2019" name="Int. J. Syst. Evol. Microbiol.">
        <title>The Global Catalogue of Microorganisms (GCM) 10K type strain sequencing project: providing services to taxonomists for standard genome sequencing and annotation.</title>
        <authorList>
            <consortium name="The Broad Institute Genomics Platform"/>
            <consortium name="The Broad Institute Genome Sequencing Center for Infectious Disease"/>
            <person name="Wu L."/>
            <person name="Ma J."/>
        </authorList>
    </citation>
    <scope>NUCLEOTIDE SEQUENCE [LARGE SCALE GENOMIC DNA]</scope>
    <source>
        <strain evidence="3">KCTC 52366</strain>
    </source>
</reference>
<keyword evidence="1" id="KW-0175">Coiled coil</keyword>